<evidence type="ECO:0000256" key="1">
    <source>
        <dbReference type="SAM" id="MobiDB-lite"/>
    </source>
</evidence>
<reference evidence="3" key="1">
    <citation type="submission" date="2022-08" db="EMBL/GenBank/DDBJ databases">
        <authorList>
            <person name="Tian L."/>
        </authorList>
    </citation>
    <scope>NUCLEOTIDE SEQUENCE</scope>
    <source>
        <strain evidence="3">CM253</strain>
        <plasmid evidence="3">unnamed1</plasmid>
    </source>
</reference>
<protein>
    <submittedName>
        <fullName evidence="3">Condensation domain-containing protein</fullName>
    </submittedName>
</protein>
<feature type="compositionally biased region" description="Basic and acidic residues" evidence="1">
    <location>
        <begin position="511"/>
        <end position="525"/>
    </location>
</feature>
<proteinExistence type="predicted"/>
<organism evidence="3 4">
    <name type="scientific">Streptomyces yangpuensis</name>
    <dbReference type="NCBI Taxonomy" id="1648182"/>
    <lineage>
        <taxon>Bacteria</taxon>
        <taxon>Bacillati</taxon>
        <taxon>Actinomycetota</taxon>
        <taxon>Actinomycetes</taxon>
        <taxon>Kitasatosporales</taxon>
        <taxon>Streptomycetaceae</taxon>
        <taxon>Streptomyces</taxon>
    </lineage>
</organism>
<accession>A0ABY5Q8I0</accession>
<dbReference type="Gene3D" id="3.30.559.30">
    <property type="entry name" value="Nonribosomal peptide synthetase, condensation domain"/>
    <property type="match status" value="1"/>
</dbReference>
<dbReference type="Proteomes" id="UP001057738">
    <property type="component" value="Plasmid unnamed1"/>
</dbReference>
<evidence type="ECO:0000313" key="4">
    <source>
        <dbReference type="Proteomes" id="UP001057738"/>
    </source>
</evidence>
<dbReference type="PANTHER" id="PTHR45527">
    <property type="entry name" value="NONRIBOSOMAL PEPTIDE SYNTHETASE"/>
    <property type="match status" value="1"/>
</dbReference>
<feature type="domain" description="Condensation" evidence="2">
    <location>
        <begin position="40"/>
        <end position="348"/>
    </location>
</feature>
<evidence type="ECO:0000259" key="2">
    <source>
        <dbReference type="Pfam" id="PF00668"/>
    </source>
</evidence>
<name>A0ABY5Q8I0_9ACTN</name>
<dbReference type="GeneID" id="95578752"/>
<feature type="region of interest" description="Disordered" evidence="1">
    <location>
        <begin position="499"/>
        <end position="548"/>
    </location>
</feature>
<evidence type="ECO:0000313" key="3">
    <source>
        <dbReference type="EMBL" id="UUY52472.1"/>
    </source>
</evidence>
<dbReference type="SUPFAM" id="SSF52777">
    <property type="entry name" value="CoA-dependent acyltransferases"/>
    <property type="match status" value="2"/>
</dbReference>
<dbReference type="Gene3D" id="3.30.559.10">
    <property type="entry name" value="Chloramphenicol acetyltransferase-like domain"/>
    <property type="match status" value="1"/>
</dbReference>
<keyword evidence="4" id="KW-1185">Reference proteome</keyword>
<dbReference type="InterPro" id="IPR001242">
    <property type="entry name" value="Condensation_dom"/>
</dbReference>
<keyword evidence="3" id="KW-0614">Plasmid</keyword>
<feature type="compositionally biased region" description="Gly residues" evidence="1">
    <location>
        <begin position="526"/>
        <end position="538"/>
    </location>
</feature>
<sequence length="614" mass="63333">MACATTAEHRPFSSAGLPVAPCQQDMLLDVLAAGPVAALHVEQLHLRWHGPLDRELFRAAWQSVADRETVLRACFAPGGGPDTRPTVTVREQAVVEVCHHPHGSADWYSVILAERRRVFDLRRPGALRVCLVEEEPGGDGPVRVVLTWHHALLDDWSVRLLWRSVLWAYARGGVAAGGARRPDLGDHVRWVAGRETGAARAFWSVAAPDEGAVSLPVRPGSDSAGTGLGRASRRLSAGEARRLWEWAAGWGVSEGTALHAVWALLLRRVVPGEGPVPVVFGMTVSGRGVALEGVERLPGPLRNVLPLSVAVDPATGVGGLLADVRDGVLGLTAYEWVSAGQIQEAAGHPGRPGPVRSLVSFARPLPGAGPDDPLPRELAAEGVRVTEPETVPAHTGLPLSLTARHTQDGELVLTLVHDRAAVGEDAAAVLLAQTALLLRELPARAGGQATVADALGLLDGLPVPGACAAPGPEAPPPTLHVLRPGTHPAAGTVLLVPPPTGPAADAVDGARAADGDGPEEGRDGVDGSGPALGHGATGGHEAAEATARSGPEALVTVLAPGGADDCLQALRPVLASGEPLTLLPLPGAEALAHEVAGRIAAHGWRRPPVAGETA</sequence>
<dbReference type="InterPro" id="IPR023213">
    <property type="entry name" value="CAT-like_dom_sf"/>
</dbReference>
<dbReference type="RefSeq" id="WP_257858218.1">
    <property type="nucleotide sequence ID" value="NZ_CP102515.1"/>
</dbReference>
<geneLocation type="plasmid" evidence="3 4">
    <name>unnamed1</name>
</geneLocation>
<dbReference type="PANTHER" id="PTHR45527:SF1">
    <property type="entry name" value="FATTY ACID SYNTHASE"/>
    <property type="match status" value="1"/>
</dbReference>
<dbReference type="Pfam" id="PF00668">
    <property type="entry name" value="Condensation"/>
    <property type="match status" value="1"/>
</dbReference>
<gene>
    <name evidence="3" type="ORF">NRK68_35015</name>
</gene>
<dbReference type="EMBL" id="CP102515">
    <property type="protein sequence ID" value="UUY52472.1"/>
    <property type="molecule type" value="Genomic_DNA"/>
</dbReference>